<name>A0A372EF11_9BURK</name>
<evidence type="ECO:0000313" key="3">
    <source>
        <dbReference type="Proteomes" id="UP000261931"/>
    </source>
</evidence>
<proteinExistence type="predicted"/>
<evidence type="ECO:0000313" key="2">
    <source>
        <dbReference type="EMBL" id="RFP77012.1"/>
    </source>
</evidence>
<gene>
    <name evidence="2" type="ORF">DY262_18560</name>
</gene>
<sequence length="75" mass="8565">MSGMPSLTDAFRRLWQPRKGLFWLMLGFQALSSALVLFIQLHEPPAGLRLMLGLLALTNTLISWWLLARLWRGEG</sequence>
<accession>A0A372EF11</accession>
<keyword evidence="1" id="KW-0812">Transmembrane</keyword>
<dbReference type="Proteomes" id="UP000261931">
    <property type="component" value="Unassembled WGS sequence"/>
</dbReference>
<dbReference type="AlphaFoldDB" id="A0A372EF11"/>
<keyword evidence="1" id="KW-1133">Transmembrane helix</keyword>
<comment type="caution">
    <text evidence="2">The sequence shown here is derived from an EMBL/GenBank/DDBJ whole genome shotgun (WGS) entry which is preliminary data.</text>
</comment>
<protein>
    <submittedName>
        <fullName evidence="2">Uncharacterized protein</fullName>
    </submittedName>
</protein>
<keyword evidence="3" id="KW-1185">Reference proteome</keyword>
<keyword evidence="1" id="KW-0472">Membrane</keyword>
<evidence type="ECO:0000256" key="1">
    <source>
        <dbReference type="SAM" id="Phobius"/>
    </source>
</evidence>
<feature type="transmembrane region" description="Helical" evidence="1">
    <location>
        <begin position="47"/>
        <end position="67"/>
    </location>
</feature>
<organism evidence="2 3">
    <name type="scientific">Hydrogenophaga borbori</name>
    <dbReference type="NCBI Taxonomy" id="2294117"/>
    <lineage>
        <taxon>Bacteria</taxon>
        <taxon>Pseudomonadati</taxon>
        <taxon>Pseudomonadota</taxon>
        <taxon>Betaproteobacteria</taxon>
        <taxon>Burkholderiales</taxon>
        <taxon>Comamonadaceae</taxon>
        <taxon>Hydrogenophaga</taxon>
    </lineage>
</organism>
<reference evidence="2 3" key="1">
    <citation type="submission" date="2018-08" db="EMBL/GenBank/DDBJ databases">
        <title>Hydrogenophaga sp. LA-38 isolated from sludge.</title>
        <authorList>
            <person name="Im W.-T."/>
        </authorList>
    </citation>
    <scope>NUCLEOTIDE SEQUENCE [LARGE SCALE GENOMIC DNA]</scope>
    <source>
        <strain evidence="2 3">LA-38</strain>
    </source>
</reference>
<feature type="transmembrane region" description="Helical" evidence="1">
    <location>
        <begin position="21"/>
        <end position="41"/>
    </location>
</feature>
<dbReference type="EMBL" id="QVLS01000013">
    <property type="protein sequence ID" value="RFP77012.1"/>
    <property type="molecule type" value="Genomic_DNA"/>
</dbReference>